<dbReference type="CDD" id="cd00022">
    <property type="entry name" value="BIR"/>
    <property type="match status" value="1"/>
</dbReference>
<evidence type="ECO:0000313" key="2">
    <source>
        <dbReference type="EMBL" id="OWF34641.1"/>
    </source>
</evidence>
<dbReference type="SMART" id="SM00238">
    <property type="entry name" value="BIR"/>
    <property type="match status" value="1"/>
</dbReference>
<protein>
    <submittedName>
        <fullName evidence="2">Baculoviral IAP repeat-containing protein 7</fullName>
    </submittedName>
</protein>
<accession>A0A210PDW4</accession>
<dbReference type="PANTHER" id="PTHR10044:SF139">
    <property type="entry name" value="DEATH-ASSOCIATED INHIBITOR OF APOPTOSIS 2"/>
    <property type="match status" value="1"/>
</dbReference>
<dbReference type="PROSITE" id="PS01282">
    <property type="entry name" value="BIR_REPEAT_1"/>
    <property type="match status" value="1"/>
</dbReference>
<feature type="compositionally biased region" description="Polar residues" evidence="1">
    <location>
        <begin position="85"/>
        <end position="94"/>
    </location>
</feature>
<sequence length="458" mass="50967">MSLTNDNAVGDEKEVRCFQCDVFRANWKPGDDPLIDHDSFDTECPYRKTEQKKVTTEKVATLPSTTIKRRMGIGPSQDAHEKHAQNPQRTSQSDKNTDPLYPISTRTQTKHELSQSTSVANQDDRFASDPKKGKYTKEGIDYENEGIVNGSSVNTTGENVCSNISDGAEHTNDSDMKSGKMCDIGTIIAQDNMQQNGDAINKPYLTVTNGSMTTNDKVGNITTLPLQQSDVADSKDTCAIVALALPNNNKAGGNEGVTRKYISDAEVSDVLNPERNPSYSDENARRETYRKWPSAANHKIESLVDAGFFYTGKEDIVRCFFCDIGLAEWSNDDDPWEEHARHSPDCPHLKDRKSDEFSSAIQAKWLKVCSPRHQQYTDMMTLESSWPGDVVLQLPKDLAAACFFYTDMLDTIDDTEKAVLIYTRDDGNKDVINDMIILCLYLSYGVGSQLGPSGGFQR</sequence>
<organism evidence="2 3">
    <name type="scientific">Mizuhopecten yessoensis</name>
    <name type="common">Japanese scallop</name>
    <name type="synonym">Patinopecten yessoensis</name>
    <dbReference type="NCBI Taxonomy" id="6573"/>
    <lineage>
        <taxon>Eukaryota</taxon>
        <taxon>Metazoa</taxon>
        <taxon>Spiralia</taxon>
        <taxon>Lophotrochozoa</taxon>
        <taxon>Mollusca</taxon>
        <taxon>Bivalvia</taxon>
        <taxon>Autobranchia</taxon>
        <taxon>Pteriomorphia</taxon>
        <taxon>Pectinida</taxon>
        <taxon>Pectinoidea</taxon>
        <taxon>Pectinidae</taxon>
        <taxon>Mizuhopecten</taxon>
    </lineage>
</organism>
<dbReference type="PANTHER" id="PTHR10044">
    <property type="entry name" value="INHIBITOR OF APOPTOSIS"/>
    <property type="match status" value="1"/>
</dbReference>
<evidence type="ECO:0000313" key="3">
    <source>
        <dbReference type="Proteomes" id="UP000242188"/>
    </source>
</evidence>
<dbReference type="Proteomes" id="UP000242188">
    <property type="component" value="Unassembled WGS sequence"/>
</dbReference>
<dbReference type="OrthoDB" id="6038886at2759"/>
<feature type="region of interest" description="Disordered" evidence="1">
    <location>
        <begin position="60"/>
        <end position="137"/>
    </location>
</feature>
<gene>
    <name evidence="2" type="ORF">KP79_PYT03342</name>
</gene>
<dbReference type="PROSITE" id="PS50143">
    <property type="entry name" value="BIR_REPEAT_2"/>
    <property type="match status" value="2"/>
</dbReference>
<comment type="caution">
    <text evidence="2">The sequence shown here is derived from an EMBL/GenBank/DDBJ whole genome shotgun (WGS) entry which is preliminary data.</text>
</comment>
<dbReference type="Gene3D" id="1.10.1170.10">
    <property type="entry name" value="Inhibitor Of Apoptosis Protein (2mihbC-IAP-1), Chain A"/>
    <property type="match status" value="2"/>
</dbReference>
<dbReference type="STRING" id="6573.A0A210PDW4"/>
<keyword evidence="3" id="KW-1185">Reference proteome</keyword>
<feature type="compositionally biased region" description="Basic and acidic residues" evidence="1">
    <location>
        <begin position="122"/>
        <end position="137"/>
    </location>
</feature>
<dbReference type="InterPro" id="IPR050784">
    <property type="entry name" value="IAP"/>
</dbReference>
<dbReference type="SUPFAM" id="SSF57924">
    <property type="entry name" value="Inhibitor of apoptosis (IAP) repeat"/>
    <property type="match status" value="2"/>
</dbReference>
<dbReference type="GO" id="GO:0051726">
    <property type="term" value="P:regulation of cell cycle"/>
    <property type="evidence" value="ECO:0007669"/>
    <property type="project" value="TreeGrafter"/>
</dbReference>
<name>A0A210PDW4_MIZYE</name>
<evidence type="ECO:0000256" key="1">
    <source>
        <dbReference type="SAM" id="MobiDB-lite"/>
    </source>
</evidence>
<dbReference type="GO" id="GO:0005634">
    <property type="term" value="C:nucleus"/>
    <property type="evidence" value="ECO:0007669"/>
    <property type="project" value="TreeGrafter"/>
</dbReference>
<dbReference type="AlphaFoldDB" id="A0A210PDW4"/>
<reference evidence="2 3" key="1">
    <citation type="journal article" date="2017" name="Nat. Ecol. Evol.">
        <title>Scallop genome provides insights into evolution of bilaterian karyotype and development.</title>
        <authorList>
            <person name="Wang S."/>
            <person name="Zhang J."/>
            <person name="Jiao W."/>
            <person name="Li J."/>
            <person name="Xun X."/>
            <person name="Sun Y."/>
            <person name="Guo X."/>
            <person name="Huan P."/>
            <person name="Dong B."/>
            <person name="Zhang L."/>
            <person name="Hu X."/>
            <person name="Sun X."/>
            <person name="Wang J."/>
            <person name="Zhao C."/>
            <person name="Wang Y."/>
            <person name="Wang D."/>
            <person name="Huang X."/>
            <person name="Wang R."/>
            <person name="Lv J."/>
            <person name="Li Y."/>
            <person name="Zhang Z."/>
            <person name="Liu B."/>
            <person name="Lu W."/>
            <person name="Hui Y."/>
            <person name="Liang J."/>
            <person name="Zhou Z."/>
            <person name="Hou R."/>
            <person name="Li X."/>
            <person name="Liu Y."/>
            <person name="Li H."/>
            <person name="Ning X."/>
            <person name="Lin Y."/>
            <person name="Zhao L."/>
            <person name="Xing Q."/>
            <person name="Dou J."/>
            <person name="Li Y."/>
            <person name="Mao J."/>
            <person name="Guo H."/>
            <person name="Dou H."/>
            <person name="Li T."/>
            <person name="Mu C."/>
            <person name="Jiang W."/>
            <person name="Fu Q."/>
            <person name="Fu X."/>
            <person name="Miao Y."/>
            <person name="Liu J."/>
            <person name="Yu Q."/>
            <person name="Li R."/>
            <person name="Liao H."/>
            <person name="Li X."/>
            <person name="Kong Y."/>
            <person name="Jiang Z."/>
            <person name="Chourrout D."/>
            <person name="Li R."/>
            <person name="Bao Z."/>
        </authorList>
    </citation>
    <scope>NUCLEOTIDE SEQUENCE [LARGE SCALE GENOMIC DNA]</scope>
    <source>
        <strain evidence="2 3">PY_sf001</strain>
    </source>
</reference>
<dbReference type="Pfam" id="PF00653">
    <property type="entry name" value="BIR"/>
    <property type="match status" value="2"/>
</dbReference>
<dbReference type="InterPro" id="IPR001370">
    <property type="entry name" value="BIR_rpt"/>
</dbReference>
<proteinExistence type="predicted"/>
<dbReference type="EMBL" id="NEDP02076810">
    <property type="protein sequence ID" value="OWF34641.1"/>
    <property type="molecule type" value="Genomic_DNA"/>
</dbReference>
<dbReference type="GO" id="GO:0005737">
    <property type="term" value="C:cytoplasm"/>
    <property type="evidence" value="ECO:0007669"/>
    <property type="project" value="TreeGrafter"/>
</dbReference>